<evidence type="ECO:0000256" key="3">
    <source>
        <dbReference type="ARBA" id="ARBA00022475"/>
    </source>
</evidence>
<evidence type="ECO:0000313" key="10">
    <source>
        <dbReference type="Proteomes" id="UP000184245"/>
    </source>
</evidence>
<evidence type="ECO:0000256" key="6">
    <source>
        <dbReference type="ARBA" id="ARBA00023136"/>
    </source>
</evidence>
<accession>A0A1M4T2A5</accession>
<sequence>MEQKKGLGGWVMAALMIAGLCYAASYSLPYIKGVFYGPMMEATGASNTQLGLIMSVYGFGNIVFNLIGGFVTDKLDYKKCIVVSLLGTTILSVWLALAPSVINMYIIWGLFGLTTFFVFNPAIFKMPRMIVPDELVGESIGFFSFAQSISYMIINFASLYVYNLSENKVSQATAFSRVVWTYAAFTLVAALGCMLVFKKVKDVKKEGEEEDKFTFSQLLLVMKEPGLWMMIICGFCLYSTTLTASYFVPYFHDVFGVAITFAGVLGVLNMYGGRLFSPILGKIATKTKYVSRMVVFGAVFLITLFVLVLLFAAYVPVGVLVAVSLGTGVLSTLFTNICLAMTPEANVARNASGTAMGLYAAIAYAPDLFQHTLFGHWLDKYGNTGYVYMFIFTLVLLAAGGISAFLLYKKSRRENVFGDAPKKAEA</sequence>
<dbReference type="InterPro" id="IPR020846">
    <property type="entry name" value="MFS_dom"/>
</dbReference>
<organism evidence="9 10">
    <name type="scientific">Lactonifactor longoviformis DSM 17459</name>
    <dbReference type="NCBI Taxonomy" id="1122155"/>
    <lineage>
        <taxon>Bacteria</taxon>
        <taxon>Bacillati</taxon>
        <taxon>Bacillota</taxon>
        <taxon>Clostridia</taxon>
        <taxon>Eubacteriales</taxon>
        <taxon>Clostridiaceae</taxon>
        <taxon>Lactonifactor</taxon>
    </lineage>
</organism>
<dbReference type="STRING" id="1122155.SAMN02745158_00392"/>
<evidence type="ECO:0000256" key="4">
    <source>
        <dbReference type="ARBA" id="ARBA00022692"/>
    </source>
</evidence>
<keyword evidence="2" id="KW-0813">Transport</keyword>
<dbReference type="SUPFAM" id="SSF103473">
    <property type="entry name" value="MFS general substrate transporter"/>
    <property type="match status" value="1"/>
</dbReference>
<feature type="transmembrane region" description="Helical" evidence="7">
    <location>
        <begin position="48"/>
        <end position="68"/>
    </location>
</feature>
<feature type="transmembrane region" description="Helical" evidence="7">
    <location>
        <begin position="293"/>
        <end position="314"/>
    </location>
</feature>
<dbReference type="Gene3D" id="1.20.1250.20">
    <property type="entry name" value="MFS general substrate transporter like domains"/>
    <property type="match status" value="2"/>
</dbReference>
<keyword evidence="4 7" id="KW-0812">Transmembrane</keyword>
<dbReference type="OrthoDB" id="9773404at2"/>
<keyword evidence="6 7" id="KW-0472">Membrane</keyword>
<protein>
    <submittedName>
        <fullName evidence="9">Predicted arabinose efflux permease, MFS family</fullName>
    </submittedName>
</protein>
<evidence type="ECO:0000256" key="1">
    <source>
        <dbReference type="ARBA" id="ARBA00004651"/>
    </source>
</evidence>
<dbReference type="PROSITE" id="PS50850">
    <property type="entry name" value="MFS"/>
    <property type="match status" value="1"/>
</dbReference>
<dbReference type="AlphaFoldDB" id="A0A1M4T2A5"/>
<name>A0A1M4T2A5_9CLOT</name>
<dbReference type="GO" id="GO:0022857">
    <property type="term" value="F:transmembrane transporter activity"/>
    <property type="evidence" value="ECO:0007669"/>
    <property type="project" value="InterPro"/>
</dbReference>
<dbReference type="PANTHER" id="PTHR23517">
    <property type="entry name" value="RESISTANCE PROTEIN MDTM, PUTATIVE-RELATED-RELATED"/>
    <property type="match status" value="1"/>
</dbReference>
<feature type="transmembrane region" description="Helical" evidence="7">
    <location>
        <begin position="179"/>
        <end position="197"/>
    </location>
</feature>
<feature type="transmembrane region" description="Helical" evidence="7">
    <location>
        <begin position="254"/>
        <end position="272"/>
    </location>
</feature>
<dbReference type="InterPro" id="IPR011701">
    <property type="entry name" value="MFS"/>
</dbReference>
<feature type="transmembrane region" description="Helical" evidence="7">
    <location>
        <begin position="347"/>
        <end position="366"/>
    </location>
</feature>
<evidence type="ECO:0000259" key="8">
    <source>
        <dbReference type="PROSITE" id="PS50850"/>
    </source>
</evidence>
<dbReference type="RefSeq" id="WP_072848559.1">
    <property type="nucleotide sequence ID" value="NZ_FQVI01000001.1"/>
</dbReference>
<proteinExistence type="predicted"/>
<feature type="transmembrane region" description="Helical" evidence="7">
    <location>
        <begin position="386"/>
        <end position="408"/>
    </location>
</feature>
<dbReference type="EMBL" id="FQVI01000001">
    <property type="protein sequence ID" value="SHE38609.1"/>
    <property type="molecule type" value="Genomic_DNA"/>
</dbReference>
<keyword evidence="10" id="KW-1185">Reference proteome</keyword>
<evidence type="ECO:0000256" key="2">
    <source>
        <dbReference type="ARBA" id="ARBA00022448"/>
    </source>
</evidence>
<gene>
    <name evidence="9" type="ORF">SAMN02745158_00392</name>
</gene>
<dbReference type="InterPro" id="IPR050171">
    <property type="entry name" value="MFS_Transporters"/>
</dbReference>
<evidence type="ECO:0000256" key="7">
    <source>
        <dbReference type="SAM" id="Phobius"/>
    </source>
</evidence>
<keyword evidence="5 7" id="KW-1133">Transmembrane helix</keyword>
<evidence type="ECO:0000313" key="9">
    <source>
        <dbReference type="EMBL" id="SHE38609.1"/>
    </source>
</evidence>
<keyword evidence="3" id="KW-1003">Cell membrane</keyword>
<feature type="transmembrane region" description="Helical" evidence="7">
    <location>
        <begin position="80"/>
        <end position="99"/>
    </location>
</feature>
<dbReference type="CDD" id="cd06174">
    <property type="entry name" value="MFS"/>
    <property type="match status" value="1"/>
</dbReference>
<feature type="transmembrane region" description="Helical" evidence="7">
    <location>
        <begin position="135"/>
        <end position="159"/>
    </location>
</feature>
<feature type="transmembrane region" description="Helical" evidence="7">
    <location>
        <begin position="7"/>
        <end position="28"/>
    </location>
</feature>
<dbReference type="GO" id="GO:0005886">
    <property type="term" value="C:plasma membrane"/>
    <property type="evidence" value="ECO:0007669"/>
    <property type="project" value="UniProtKB-SubCell"/>
</dbReference>
<comment type="subcellular location">
    <subcellularLocation>
        <location evidence="1">Cell membrane</location>
        <topology evidence="1">Multi-pass membrane protein</topology>
    </subcellularLocation>
</comment>
<dbReference type="Pfam" id="PF07690">
    <property type="entry name" value="MFS_1"/>
    <property type="match status" value="1"/>
</dbReference>
<dbReference type="Proteomes" id="UP000184245">
    <property type="component" value="Unassembled WGS sequence"/>
</dbReference>
<feature type="transmembrane region" description="Helical" evidence="7">
    <location>
        <begin position="105"/>
        <end position="123"/>
    </location>
</feature>
<feature type="transmembrane region" description="Helical" evidence="7">
    <location>
        <begin position="227"/>
        <end position="248"/>
    </location>
</feature>
<reference evidence="9 10" key="1">
    <citation type="submission" date="2016-11" db="EMBL/GenBank/DDBJ databases">
        <authorList>
            <person name="Jaros S."/>
            <person name="Januszkiewicz K."/>
            <person name="Wedrychowicz H."/>
        </authorList>
    </citation>
    <scope>NUCLEOTIDE SEQUENCE [LARGE SCALE GENOMIC DNA]</scope>
    <source>
        <strain evidence="9 10">DSM 17459</strain>
    </source>
</reference>
<evidence type="ECO:0000256" key="5">
    <source>
        <dbReference type="ARBA" id="ARBA00022989"/>
    </source>
</evidence>
<feature type="transmembrane region" description="Helical" evidence="7">
    <location>
        <begin position="320"/>
        <end position="340"/>
    </location>
</feature>
<dbReference type="InterPro" id="IPR036259">
    <property type="entry name" value="MFS_trans_sf"/>
</dbReference>
<feature type="domain" description="Major facilitator superfamily (MFS) profile" evidence="8">
    <location>
        <begin position="11"/>
        <end position="412"/>
    </location>
</feature>